<dbReference type="PANTHER" id="PTHR23026:SF123">
    <property type="entry name" value="NAD(P)H NITROREDUCTASE RV3131-RELATED"/>
    <property type="match status" value="1"/>
</dbReference>
<dbReference type="InterPro" id="IPR050627">
    <property type="entry name" value="Nitroreductase/BluB"/>
</dbReference>
<name>A0A212QQ97_9CHLR</name>
<evidence type="ECO:0000259" key="1">
    <source>
        <dbReference type="Pfam" id="PF00881"/>
    </source>
</evidence>
<reference evidence="3" key="1">
    <citation type="submission" date="2017-06" db="EMBL/GenBank/DDBJ databases">
        <authorList>
            <person name="Varghese N."/>
            <person name="Submissions S."/>
        </authorList>
    </citation>
    <scope>NUCLEOTIDE SEQUENCE [LARGE SCALE GENOMIC DNA]</scope>
    <source>
        <strain evidence="3">JAD2</strain>
    </source>
</reference>
<dbReference type="OrthoDB" id="9812105at2"/>
<dbReference type="PANTHER" id="PTHR23026">
    <property type="entry name" value="NADPH NITROREDUCTASE"/>
    <property type="match status" value="1"/>
</dbReference>
<sequence length="213" mass="23787">MEAVMAVLPAHAQALLEQIRSRRSVRRYRPDPIPREWVEALLEAARWAPSAHNRQPWRFAVVEDPGVKARLAEAMGERLAEDLRRDGVPAERIAEEVARSVARITAAPLALVVCLSMVEMDRYPDTRRQAAERTMAVQSVAMAGQNLLLMAHALGLGACWICAPLFCPDTVRETLGLPADWEPQGMILVGFPAGPPRVKERRPLEAFTRWIRA</sequence>
<accession>A0A212QQ97</accession>
<dbReference type="GO" id="GO:0016491">
    <property type="term" value="F:oxidoreductase activity"/>
    <property type="evidence" value="ECO:0007669"/>
    <property type="project" value="InterPro"/>
</dbReference>
<dbReference type="SUPFAM" id="SSF55469">
    <property type="entry name" value="FMN-dependent nitroreductase-like"/>
    <property type="match status" value="1"/>
</dbReference>
<dbReference type="InterPro" id="IPR029479">
    <property type="entry name" value="Nitroreductase"/>
</dbReference>
<dbReference type="Gene3D" id="3.40.109.10">
    <property type="entry name" value="NADH Oxidase"/>
    <property type="match status" value="1"/>
</dbReference>
<evidence type="ECO:0000313" key="3">
    <source>
        <dbReference type="Proteomes" id="UP000197025"/>
    </source>
</evidence>
<dbReference type="InParanoid" id="A0A212QQ97"/>
<evidence type="ECO:0000313" key="2">
    <source>
        <dbReference type="EMBL" id="SNB61579.1"/>
    </source>
</evidence>
<dbReference type="Proteomes" id="UP000197025">
    <property type="component" value="Unassembled WGS sequence"/>
</dbReference>
<gene>
    <name evidence="2" type="ORF">SAMN02746019_00003410</name>
</gene>
<dbReference type="EMBL" id="FYEK01000015">
    <property type="protein sequence ID" value="SNB61579.1"/>
    <property type="molecule type" value="Genomic_DNA"/>
</dbReference>
<dbReference type="AlphaFoldDB" id="A0A212QQ97"/>
<dbReference type="RefSeq" id="WP_088570536.1">
    <property type="nucleotide sequence ID" value="NZ_FYEK01000015.1"/>
</dbReference>
<organism evidence="2 3">
    <name type="scientific">Thermoflexus hugenholtzii JAD2</name>
    <dbReference type="NCBI Taxonomy" id="877466"/>
    <lineage>
        <taxon>Bacteria</taxon>
        <taxon>Bacillati</taxon>
        <taxon>Chloroflexota</taxon>
        <taxon>Thermoflexia</taxon>
        <taxon>Thermoflexales</taxon>
        <taxon>Thermoflexaceae</taxon>
        <taxon>Thermoflexus</taxon>
    </lineage>
</organism>
<feature type="domain" description="Nitroreductase" evidence="1">
    <location>
        <begin position="19"/>
        <end position="190"/>
    </location>
</feature>
<keyword evidence="3" id="KW-1185">Reference proteome</keyword>
<dbReference type="InterPro" id="IPR000415">
    <property type="entry name" value="Nitroreductase-like"/>
</dbReference>
<protein>
    <submittedName>
        <fullName evidence="2">F420 biosynthesis protein FbiB, C-terminal domain-containing protein</fullName>
    </submittedName>
</protein>
<dbReference type="Pfam" id="PF00881">
    <property type="entry name" value="Nitroreductase"/>
    <property type="match status" value="1"/>
</dbReference>
<proteinExistence type="predicted"/>